<sequence length="233" mass="26740">MLLMWLIYLLNSFLTLLSANTVVLILARGGSKGIRLKNLQTVARESLICRAVRIAKTAGFYDVTVSTDHPLIALESIKCNSTVYRRSYITATDWAPSIWGVAEFLSTRPDVTTVVLIQATSPFIYPEKIREAVTKLNHPIPYDCVFSVERSFKLRWNHENGKIYPLNFNTQNRPRRQSWAGELVETGAFYITRKELILKGYFQNTKLVYYKVLADARDFVRAVRFFNYPTGTL</sequence>
<dbReference type="EMBL" id="CM034398">
    <property type="protein sequence ID" value="KAJ0176999.1"/>
    <property type="molecule type" value="Genomic_DNA"/>
</dbReference>
<comment type="caution">
    <text evidence="1">The sequence shown here is derived from an EMBL/GenBank/DDBJ whole genome shotgun (WGS) entry which is preliminary data.</text>
</comment>
<name>A0ACC1CZ53_9NEOP</name>
<accession>A0ACC1CZ53</accession>
<organism evidence="1 2">
    <name type="scientific">Dendrolimus kikuchii</name>
    <dbReference type="NCBI Taxonomy" id="765133"/>
    <lineage>
        <taxon>Eukaryota</taxon>
        <taxon>Metazoa</taxon>
        <taxon>Ecdysozoa</taxon>
        <taxon>Arthropoda</taxon>
        <taxon>Hexapoda</taxon>
        <taxon>Insecta</taxon>
        <taxon>Pterygota</taxon>
        <taxon>Neoptera</taxon>
        <taxon>Endopterygota</taxon>
        <taxon>Lepidoptera</taxon>
        <taxon>Glossata</taxon>
        <taxon>Ditrysia</taxon>
        <taxon>Bombycoidea</taxon>
        <taxon>Lasiocampidae</taxon>
        <taxon>Dendrolimus</taxon>
    </lineage>
</organism>
<protein>
    <submittedName>
        <fullName evidence="1">Uncharacterized protein</fullName>
    </submittedName>
</protein>
<dbReference type="Proteomes" id="UP000824533">
    <property type="component" value="Linkage Group LG12"/>
</dbReference>
<reference evidence="1 2" key="1">
    <citation type="journal article" date="2021" name="Front. Genet.">
        <title>Chromosome-Level Genome Assembly Reveals Significant Gene Expansion in the Toll and IMD Signaling Pathways of Dendrolimus kikuchii.</title>
        <authorList>
            <person name="Zhou J."/>
            <person name="Wu P."/>
            <person name="Xiong Z."/>
            <person name="Liu N."/>
            <person name="Zhao N."/>
            <person name="Ji M."/>
            <person name="Qiu Y."/>
            <person name="Yang B."/>
        </authorList>
    </citation>
    <scope>NUCLEOTIDE SEQUENCE [LARGE SCALE GENOMIC DNA]</scope>
    <source>
        <strain evidence="1">Ann1</strain>
    </source>
</reference>
<keyword evidence="2" id="KW-1185">Reference proteome</keyword>
<gene>
    <name evidence="1" type="ORF">K1T71_007008</name>
</gene>
<evidence type="ECO:0000313" key="1">
    <source>
        <dbReference type="EMBL" id="KAJ0176999.1"/>
    </source>
</evidence>
<proteinExistence type="predicted"/>
<evidence type="ECO:0000313" key="2">
    <source>
        <dbReference type="Proteomes" id="UP000824533"/>
    </source>
</evidence>